<feature type="region of interest" description="Disordered" evidence="2">
    <location>
        <begin position="1"/>
        <end position="65"/>
    </location>
</feature>
<dbReference type="Proteomes" id="UP000275385">
    <property type="component" value="Unassembled WGS sequence"/>
</dbReference>
<dbReference type="AlphaFoldDB" id="A0A420YCY2"/>
<keyword evidence="5" id="KW-1185">Reference proteome</keyword>
<dbReference type="InterPro" id="IPR039777">
    <property type="entry name" value="IFRD"/>
</dbReference>
<evidence type="ECO:0000256" key="1">
    <source>
        <dbReference type="ARBA" id="ARBA00008828"/>
    </source>
</evidence>
<reference evidence="4 5" key="1">
    <citation type="submission" date="2018-08" db="EMBL/GenBank/DDBJ databases">
        <title>Draft genome of the lignicolous fungus Coniochaeta pulveracea.</title>
        <authorList>
            <person name="Borstlap C.J."/>
            <person name="De Witt R.N."/>
            <person name="Botha A."/>
            <person name="Volschenk H."/>
        </authorList>
    </citation>
    <scope>NUCLEOTIDE SEQUENCE [LARGE SCALE GENOMIC DNA]</scope>
    <source>
        <strain evidence="4 5">CAB683</strain>
    </source>
</reference>
<proteinExistence type="inferred from homology"/>
<comment type="caution">
    <text evidence="4">The sequence shown here is derived from an EMBL/GenBank/DDBJ whole genome shotgun (WGS) entry which is preliminary data.</text>
</comment>
<dbReference type="InterPro" id="IPR011989">
    <property type="entry name" value="ARM-like"/>
</dbReference>
<dbReference type="InterPro" id="IPR016024">
    <property type="entry name" value="ARM-type_fold"/>
</dbReference>
<feature type="region of interest" description="Disordered" evidence="2">
    <location>
        <begin position="339"/>
        <end position="373"/>
    </location>
</feature>
<protein>
    <recommendedName>
        <fullName evidence="3">Interferon-related developmental regulator N-terminal domain-containing protein</fullName>
    </recommendedName>
</protein>
<organism evidence="4 5">
    <name type="scientific">Coniochaeta pulveracea</name>
    <dbReference type="NCBI Taxonomy" id="177199"/>
    <lineage>
        <taxon>Eukaryota</taxon>
        <taxon>Fungi</taxon>
        <taxon>Dikarya</taxon>
        <taxon>Ascomycota</taxon>
        <taxon>Pezizomycotina</taxon>
        <taxon>Sordariomycetes</taxon>
        <taxon>Sordariomycetidae</taxon>
        <taxon>Coniochaetales</taxon>
        <taxon>Coniochaetaceae</taxon>
        <taxon>Coniochaeta</taxon>
    </lineage>
</organism>
<evidence type="ECO:0000259" key="3">
    <source>
        <dbReference type="Pfam" id="PF05004"/>
    </source>
</evidence>
<feature type="compositionally biased region" description="Basic and acidic residues" evidence="2">
    <location>
        <begin position="359"/>
        <end position="373"/>
    </location>
</feature>
<dbReference type="Gene3D" id="1.25.10.10">
    <property type="entry name" value="Leucine-rich Repeat Variant"/>
    <property type="match status" value="1"/>
</dbReference>
<dbReference type="PANTHER" id="PTHR12354:SF1">
    <property type="entry name" value="INTERFERON-RELATED DEVELOPMENTAL REGULATOR 1"/>
    <property type="match status" value="1"/>
</dbReference>
<evidence type="ECO:0000313" key="4">
    <source>
        <dbReference type="EMBL" id="RKU45758.1"/>
    </source>
</evidence>
<dbReference type="OrthoDB" id="18978at2759"/>
<dbReference type="STRING" id="177199.A0A420YCY2"/>
<feature type="region of interest" description="Disordered" evidence="2">
    <location>
        <begin position="428"/>
        <end position="457"/>
    </location>
</feature>
<accession>A0A420YCY2</accession>
<dbReference type="InterPro" id="IPR007701">
    <property type="entry name" value="Interferon-rel_develop_reg_N"/>
</dbReference>
<sequence>MHDLRQKVLLQSGKTVSRKQRSHAESSRTSHAGSDNEDEYDDVMTRSTMSDDGEDEHTASGKHVAAWPDRLRDRIDALLDSKRSSVQGRAGTLKAYTHLLKHHYAAQVISPHAAALISAISNSISGKSDEEKINALRALSVTILTCPANEFPQLRAPYEKVCRTLEDRCRDTDGELVKVEVIRALGTYALYGGGSSDEASQFFLGIVQTDGDTVDALDSGAVVSAAMEAWAFVASYTSDLHELADEALEAFTDQLEAGDPDVQASAAFNIALLFEAVRRDDEETEAEKPSFQHEHHVAMEKLEQIEGDSSRSVSRKERKDLRSTIRSVMTSLELHKGPGYSTAIRQAANPNKGSGGIKGGEKHSDRQFHEYGSREKVRIGDQLVTIESWAVKARVDMLKTLLEGGFGEHFMKNPLLEEILEDAKVEGVANAASRKSKRGGDEEGFSKKPPKYLAETY</sequence>
<gene>
    <name evidence="4" type="ORF">DL546_008468</name>
</gene>
<feature type="domain" description="Interferon-related developmental regulator N-terminal" evidence="3">
    <location>
        <begin position="47"/>
        <end position="333"/>
    </location>
</feature>
<evidence type="ECO:0000313" key="5">
    <source>
        <dbReference type="Proteomes" id="UP000275385"/>
    </source>
</evidence>
<dbReference type="SUPFAM" id="SSF48371">
    <property type="entry name" value="ARM repeat"/>
    <property type="match status" value="1"/>
</dbReference>
<dbReference type="Pfam" id="PF05004">
    <property type="entry name" value="IFRD"/>
    <property type="match status" value="1"/>
</dbReference>
<name>A0A420YCY2_9PEZI</name>
<dbReference type="EMBL" id="QVQW01000019">
    <property type="protein sequence ID" value="RKU45758.1"/>
    <property type="molecule type" value="Genomic_DNA"/>
</dbReference>
<dbReference type="PANTHER" id="PTHR12354">
    <property type="entry name" value="INTERFERON-RELATED DEVELOPMENTAL REGULATOR"/>
    <property type="match status" value="1"/>
</dbReference>
<comment type="similarity">
    <text evidence="1">Belongs to the IFRD family.</text>
</comment>
<evidence type="ECO:0000256" key="2">
    <source>
        <dbReference type="SAM" id="MobiDB-lite"/>
    </source>
</evidence>